<dbReference type="RefSeq" id="WP_344345837.1">
    <property type="nucleotide sequence ID" value="NZ_BAAASM010000002.1"/>
</dbReference>
<gene>
    <name evidence="1" type="ORF">ACFP3J_31410</name>
</gene>
<dbReference type="Proteomes" id="UP001596065">
    <property type="component" value="Unassembled WGS sequence"/>
</dbReference>
<dbReference type="EMBL" id="JBHSOE010000080">
    <property type="protein sequence ID" value="MFC5659967.1"/>
    <property type="molecule type" value="Genomic_DNA"/>
</dbReference>
<sequence length="138" mass="14419">MTAGLLREAAALIRRRAAEAAASPDERWMVDQDETGALVLAAFTPENVEPDGTVSGSVLASFAYPDHPQRHTHARALGAASHIAALDPQAATLLAAWLETTASFEDRAEELGDVAGAAPLVEPAARFARAYLRAATSG</sequence>
<organism evidence="1 2">
    <name type="scientific">Streptomyces nogalater</name>
    <dbReference type="NCBI Taxonomy" id="38314"/>
    <lineage>
        <taxon>Bacteria</taxon>
        <taxon>Bacillati</taxon>
        <taxon>Actinomycetota</taxon>
        <taxon>Actinomycetes</taxon>
        <taxon>Kitasatosporales</taxon>
        <taxon>Streptomycetaceae</taxon>
        <taxon>Streptomyces</taxon>
    </lineage>
</organism>
<keyword evidence="2" id="KW-1185">Reference proteome</keyword>
<comment type="caution">
    <text evidence="1">The sequence shown here is derived from an EMBL/GenBank/DDBJ whole genome shotgun (WGS) entry which is preliminary data.</text>
</comment>
<name>A0ABW0WNZ5_STRNO</name>
<evidence type="ECO:0000313" key="1">
    <source>
        <dbReference type="EMBL" id="MFC5659967.1"/>
    </source>
</evidence>
<accession>A0ABW0WNZ5</accession>
<protein>
    <submittedName>
        <fullName evidence="1">Uncharacterized protein</fullName>
    </submittedName>
</protein>
<reference evidence="2" key="1">
    <citation type="journal article" date="2019" name="Int. J. Syst. Evol. Microbiol.">
        <title>The Global Catalogue of Microorganisms (GCM) 10K type strain sequencing project: providing services to taxonomists for standard genome sequencing and annotation.</title>
        <authorList>
            <consortium name="The Broad Institute Genomics Platform"/>
            <consortium name="The Broad Institute Genome Sequencing Center for Infectious Disease"/>
            <person name="Wu L."/>
            <person name="Ma J."/>
        </authorList>
    </citation>
    <scope>NUCLEOTIDE SEQUENCE [LARGE SCALE GENOMIC DNA]</scope>
    <source>
        <strain evidence="2">KCTC 5701</strain>
    </source>
</reference>
<proteinExistence type="predicted"/>
<evidence type="ECO:0000313" key="2">
    <source>
        <dbReference type="Proteomes" id="UP001596065"/>
    </source>
</evidence>